<dbReference type="GO" id="GO:0006355">
    <property type="term" value="P:regulation of DNA-templated transcription"/>
    <property type="evidence" value="ECO:0007669"/>
    <property type="project" value="InterPro"/>
</dbReference>
<feature type="region of interest" description="Disordered" evidence="1">
    <location>
        <begin position="106"/>
        <end position="167"/>
    </location>
</feature>
<evidence type="ECO:0000313" key="3">
    <source>
        <dbReference type="EMBL" id="KAJ1184377.1"/>
    </source>
</evidence>
<reference evidence="3" key="1">
    <citation type="journal article" date="2022" name="bioRxiv">
        <title>Sequencing and chromosome-scale assembly of the giantPleurodeles waltlgenome.</title>
        <authorList>
            <person name="Brown T."/>
            <person name="Elewa A."/>
            <person name="Iarovenko S."/>
            <person name="Subramanian E."/>
            <person name="Araus A.J."/>
            <person name="Petzold A."/>
            <person name="Susuki M."/>
            <person name="Suzuki K.-i.T."/>
            <person name="Hayashi T."/>
            <person name="Toyoda A."/>
            <person name="Oliveira C."/>
            <person name="Osipova E."/>
            <person name="Leigh N.D."/>
            <person name="Simon A."/>
            <person name="Yun M.H."/>
        </authorList>
    </citation>
    <scope>NUCLEOTIDE SEQUENCE</scope>
    <source>
        <strain evidence="3">20211129_DDA</strain>
        <tissue evidence="3">Liver</tissue>
    </source>
</reference>
<dbReference type="InterPro" id="IPR036051">
    <property type="entry name" value="KRAB_dom_sf"/>
</dbReference>
<comment type="caution">
    <text evidence="3">The sequence shown here is derived from an EMBL/GenBank/DDBJ whole genome shotgun (WGS) entry which is preliminary data.</text>
</comment>
<dbReference type="PANTHER" id="PTHR23232">
    <property type="entry name" value="KRAB DOMAIN C2H2 ZINC FINGER"/>
    <property type="match status" value="1"/>
</dbReference>
<evidence type="ECO:0000313" key="4">
    <source>
        <dbReference type="Proteomes" id="UP001066276"/>
    </source>
</evidence>
<dbReference type="Pfam" id="PF01352">
    <property type="entry name" value="KRAB"/>
    <property type="match status" value="1"/>
</dbReference>
<dbReference type="EMBL" id="JANPWB010000005">
    <property type="protein sequence ID" value="KAJ1184377.1"/>
    <property type="molecule type" value="Genomic_DNA"/>
</dbReference>
<dbReference type="SUPFAM" id="SSF109640">
    <property type="entry name" value="KRAB domain (Kruppel-associated box)"/>
    <property type="match status" value="1"/>
</dbReference>
<dbReference type="CDD" id="cd07765">
    <property type="entry name" value="KRAB_A-box"/>
    <property type="match status" value="1"/>
</dbReference>
<protein>
    <recommendedName>
        <fullName evidence="2">KRAB domain-containing protein</fullName>
    </recommendedName>
</protein>
<accession>A0AAV7U671</accession>
<evidence type="ECO:0000256" key="1">
    <source>
        <dbReference type="SAM" id="MobiDB-lite"/>
    </source>
</evidence>
<feature type="compositionally biased region" description="Polar residues" evidence="1">
    <location>
        <begin position="126"/>
        <end position="138"/>
    </location>
</feature>
<dbReference type="Proteomes" id="UP001066276">
    <property type="component" value="Chromosome 3_1"/>
</dbReference>
<gene>
    <name evidence="3" type="ORF">NDU88_001184</name>
</gene>
<proteinExistence type="predicted"/>
<dbReference type="Gene3D" id="6.10.140.140">
    <property type="match status" value="1"/>
</dbReference>
<dbReference type="PROSITE" id="PS50805">
    <property type="entry name" value="KRAB"/>
    <property type="match status" value="1"/>
</dbReference>
<dbReference type="InterPro" id="IPR001909">
    <property type="entry name" value="KRAB"/>
</dbReference>
<sequence>MLARDRVASKMVEDSGRGAEVPMAREVTPWALQSLSGVHLESGAEGPGDTPVTFLDVAACFSSEEWKLLHRWQKELYENVMKEIHHALFSLGPVIATSIFSLTPNENQDLTSTEHQEPDRRDEVHVSSSEKIANSNVLSKKRKKEKQYLKNSQNAAQRECSDLQSSGPEELMGHLHYSGYPGLNTDNDLRMEHDLDSSLMDHYGVQVRGNSSMQGSGFPFSSTEGEPPLMDYCDAEDSDIGFNSRPEVNTRVASLGINEDGETYPIDIQNYEQKEIRTSGSGDRATKSKVGDGGKYTVKNIESKASSGKVKVNKLPKLEMETNTASQLWSESNPKNEQEKVRYYPTHLRTSWMRMMTGDEDLLELKVKWQDFGEDDDQYPEEYYLTRELAEDYHHQFSG</sequence>
<feature type="compositionally biased region" description="Basic and acidic residues" evidence="1">
    <location>
        <begin position="112"/>
        <end position="125"/>
    </location>
</feature>
<name>A0AAV7U671_PLEWA</name>
<feature type="domain" description="KRAB" evidence="2">
    <location>
        <begin position="52"/>
        <end position="129"/>
    </location>
</feature>
<dbReference type="SMART" id="SM00349">
    <property type="entry name" value="KRAB"/>
    <property type="match status" value="1"/>
</dbReference>
<evidence type="ECO:0000259" key="2">
    <source>
        <dbReference type="PROSITE" id="PS50805"/>
    </source>
</evidence>
<organism evidence="3 4">
    <name type="scientific">Pleurodeles waltl</name>
    <name type="common">Iberian ribbed newt</name>
    <dbReference type="NCBI Taxonomy" id="8319"/>
    <lineage>
        <taxon>Eukaryota</taxon>
        <taxon>Metazoa</taxon>
        <taxon>Chordata</taxon>
        <taxon>Craniata</taxon>
        <taxon>Vertebrata</taxon>
        <taxon>Euteleostomi</taxon>
        <taxon>Amphibia</taxon>
        <taxon>Batrachia</taxon>
        <taxon>Caudata</taxon>
        <taxon>Salamandroidea</taxon>
        <taxon>Salamandridae</taxon>
        <taxon>Pleurodelinae</taxon>
        <taxon>Pleurodeles</taxon>
    </lineage>
</organism>
<dbReference type="PANTHER" id="PTHR23232:SF118">
    <property type="entry name" value="ZINC FINGER PROTEIN 746"/>
    <property type="match status" value="1"/>
</dbReference>
<keyword evidence="4" id="KW-1185">Reference proteome</keyword>
<dbReference type="InterPro" id="IPR050169">
    <property type="entry name" value="Krueppel_C2H2_ZnF"/>
</dbReference>
<dbReference type="AlphaFoldDB" id="A0AAV7U671"/>
<feature type="compositionally biased region" description="Polar residues" evidence="1">
    <location>
        <begin position="149"/>
        <end position="167"/>
    </location>
</feature>